<dbReference type="EnsemblMetazoa" id="CLYHEMT015835.1">
    <property type="protein sequence ID" value="CLYHEMP015835.1"/>
    <property type="gene ID" value="CLYHEMG015835"/>
</dbReference>
<keyword evidence="2" id="KW-1185">Reference proteome</keyword>
<accession>A0A7M5X115</accession>
<dbReference type="Proteomes" id="UP000594262">
    <property type="component" value="Unplaced"/>
</dbReference>
<evidence type="ECO:0000313" key="1">
    <source>
        <dbReference type="EnsemblMetazoa" id="CLYHEMP015835.1"/>
    </source>
</evidence>
<name>A0A7M5X115_9CNID</name>
<sequence length="135" mass="15620">SLYPNMLADSALLEDKFFLPLFIKIRNNSKNGVQNNDLKPSTVMGRLSSIKLLLDFVTSRRLYIGLTSHAIQIIRLKLKEFHDRLKIYHKARERFMQTFKSNRILTPSDMEVYGGAPQIQETVSILNEINKDNSH</sequence>
<protein>
    <submittedName>
        <fullName evidence="1">Uncharacterized protein</fullName>
    </submittedName>
</protein>
<proteinExistence type="predicted"/>
<organism evidence="1 2">
    <name type="scientific">Clytia hemisphaerica</name>
    <dbReference type="NCBI Taxonomy" id="252671"/>
    <lineage>
        <taxon>Eukaryota</taxon>
        <taxon>Metazoa</taxon>
        <taxon>Cnidaria</taxon>
        <taxon>Hydrozoa</taxon>
        <taxon>Hydroidolina</taxon>
        <taxon>Leptothecata</taxon>
        <taxon>Obeliida</taxon>
        <taxon>Clytiidae</taxon>
        <taxon>Clytia</taxon>
    </lineage>
</organism>
<dbReference type="AlphaFoldDB" id="A0A7M5X115"/>
<evidence type="ECO:0000313" key="2">
    <source>
        <dbReference type="Proteomes" id="UP000594262"/>
    </source>
</evidence>
<reference evidence="1" key="1">
    <citation type="submission" date="2021-01" db="UniProtKB">
        <authorList>
            <consortium name="EnsemblMetazoa"/>
        </authorList>
    </citation>
    <scope>IDENTIFICATION</scope>
</reference>